<dbReference type="SUPFAM" id="SSF54593">
    <property type="entry name" value="Glyoxalase/Bleomycin resistance protein/Dihydroxybiphenyl dioxygenase"/>
    <property type="match status" value="1"/>
</dbReference>
<evidence type="ECO:0000259" key="1">
    <source>
        <dbReference type="Pfam" id="PF18029"/>
    </source>
</evidence>
<comment type="caution">
    <text evidence="2">The sequence shown here is derived from an EMBL/GenBank/DDBJ whole genome shotgun (WGS) entry which is preliminary data.</text>
</comment>
<keyword evidence="3" id="KW-1185">Reference proteome</keyword>
<dbReference type="Proteomes" id="UP001652264">
    <property type="component" value="Unassembled WGS sequence"/>
</dbReference>
<evidence type="ECO:0000313" key="3">
    <source>
        <dbReference type="Proteomes" id="UP001652264"/>
    </source>
</evidence>
<dbReference type="Pfam" id="PF18029">
    <property type="entry name" value="Glyoxalase_6"/>
    <property type="match status" value="1"/>
</dbReference>
<proteinExistence type="predicted"/>
<dbReference type="RefSeq" id="WP_167510131.1">
    <property type="nucleotide sequence ID" value="NZ_BMNV01000011.1"/>
</dbReference>
<dbReference type="InterPro" id="IPR029068">
    <property type="entry name" value="Glyas_Bleomycin-R_OHBP_Dase"/>
</dbReference>
<dbReference type="Gene3D" id="3.10.180.10">
    <property type="entry name" value="2,3-Dihydroxybiphenyl 1,2-Dioxygenase, domain 1"/>
    <property type="match status" value="1"/>
</dbReference>
<sequence length="129" mass="13929">MSADDPAMPVLTATVLQSPEPVALARFYGALTGWTVHEDGPTWLRVRPADGGPGLSVQYDDAYVPPVWPPESGRQGMQLHLDFQVEDLPAATARALELGATEHAFQPQDDVRVLLDPDGHPFCLFLPGA</sequence>
<name>A0ABT2HKZ2_9MICO</name>
<accession>A0ABT2HKZ2</accession>
<protein>
    <submittedName>
        <fullName evidence="2">VOC family protein</fullName>
    </submittedName>
</protein>
<evidence type="ECO:0000313" key="2">
    <source>
        <dbReference type="EMBL" id="MCS6523948.1"/>
    </source>
</evidence>
<dbReference type="EMBL" id="JANVAD010000009">
    <property type="protein sequence ID" value="MCS6523948.1"/>
    <property type="molecule type" value="Genomic_DNA"/>
</dbReference>
<dbReference type="GeneID" id="95325119"/>
<feature type="domain" description="Glyoxalase-like" evidence="1">
    <location>
        <begin position="14"/>
        <end position="125"/>
    </location>
</feature>
<organism evidence="2 3">
    <name type="scientific">Curtobacterium citreum</name>
    <dbReference type="NCBI Taxonomy" id="2036"/>
    <lineage>
        <taxon>Bacteria</taxon>
        <taxon>Bacillati</taxon>
        <taxon>Actinomycetota</taxon>
        <taxon>Actinomycetes</taxon>
        <taxon>Micrococcales</taxon>
        <taxon>Microbacteriaceae</taxon>
        <taxon>Curtobacterium</taxon>
    </lineage>
</organism>
<reference evidence="2 3" key="1">
    <citation type="submission" date="2022-08" db="EMBL/GenBank/DDBJ databases">
        <title>Taxonomy of Curtobacterium flaccumfaciens.</title>
        <authorList>
            <person name="Osdaghi E."/>
            <person name="Taghavi S.M."/>
            <person name="Hamidizade M."/>
            <person name="Abachi H."/>
            <person name="Fazliarab A."/>
            <person name="Baeyen S."/>
            <person name="Portier P."/>
            <person name="Van Vaerenbergh J."/>
            <person name="Jacques M.-A."/>
        </authorList>
    </citation>
    <scope>NUCLEOTIDE SEQUENCE [LARGE SCALE GENOMIC DNA]</scope>
    <source>
        <strain evidence="2 3">LMG8786T</strain>
    </source>
</reference>
<dbReference type="PANTHER" id="PTHR35908:SF1">
    <property type="entry name" value="CONSERVED PROTEIN"/>
    <property type="match status" value="1"/>
</dbReference>
<gene>
    <name evidence="2" type="ORF">NYQ28_15380</name>
</gene>
<dbReference type="InterPro" id="IPR041581">
    <property type="entry name" value="Glyoxalase_6"/>
</dbReference>
<dbReference type="PANTHER" id="PTHR35908">
    <property type="entry name" value="HYPOTHETICAL FUSION PROTEIN"/>
    <property type="match status" value="1"/>
</dbReference>